<evidence type="ECO:0000259" key="6">
    <source>
        <dbReference type="Pfam" id="PF08281"/>
    </source>
</evidence>
<organism evidence="7 8">
    <name type="scientific">Sinanaerobacter chloroacetimidivorans</name>
    <dbReference type="NCBI Taxonomy" id="2818044"/>
    <lineage>
        <taxon>Bacteria</taxon>
        <taxon>Bacillati</taxon>
        <taxon>Bacillota</taxon>
        <taxon>Clostridia</taxon>
        <taxon>Peptostreptococcales</taxon>
        <taxon>Anaerovoracaceae</taxon>
        <taxon>Sinanaerobacter</taxon>
    </lineage>
</organism>
<dbReference type="InterPro" id="IPR013325">
    <property type="entry name" value="RNA_pol_sigma_r2"/>
</dbReference>
<reference evidence="7" key="1">
    <citation type="submission" date="2021-04" db="EMBL/GenBank/DDBJ databases">
        <title>Sinoanaerobacter chloroacetimidivorans sp. nov., an obligate anaerobic bacterium isolated from anaerobic sludge.</title>
        <authorList>
            <person name="Bao Y."/>
        </authorList>
    </citation>
    <scope>NUCLEOTIDE SEQUENCE</scope>
    <source>
        <strain evidence="7">BAD-6</strain>
    </source>
</reference>
<dbReference type="AlphaFoldDB" id="A0A8J7W006"/>
<dbReference type="GO" id="GO:0003677">
    <property type="term" value="F:DNA binding"/>
    <property type="evidence" value="ECO:0007669"/>
    <property type="project" value="InterPro"/>
</dbReference>
<dbReference type="SUPFAM" id="SSF88659">
    <property type="entry name" value="Sigma3 and sigma4 domains of RNA polymerase sigma factors"/>
    <property type="match status" value="1"/>
</dbReference>
<keyword evidence="3" id="KW-0731">Sigma factor</keyword>
<name>A0A8J7W006_9FIRM</name>
<dbReference type="RefSeq" id="WP_227016792.1">
    <property type="nucleotide sequence ID" value="NZ_JAGSND010000001.1"/>
</dbReference>
<dbReference type="InterPro" id="IPR039425">
    <property type="entry name" value="RNA_pol_sigma-70-like"/>
</dbReference>
<dbReference type="EMBL" id="JAGSND010000001">
    <property type="protein sequence ID" value="MBR0596671.1"/>
    <property type="molecule type" value="Genomic_DNA"/>
</dbReference>
<dbReference type="SUPFAM" id="SSF88946">
    <property type="entry name" value="Sigma2 domain of RNA polymerase sigma factors"/>
    <property type="match status" value="1"/>
</dbReference>
<evidence type="ECO:0000313" key="8">
    <source>
        <dbReference type="Proteomes" id="UP000675664"/>
    </source>
</evidence>
<dbReference type="GO" id="GO:0006352">
    <property type="term" value="P:DNA-templated transcription initiation"/>
    <property type="evidence" value="ECO:0007669"/>
    <property type="project" value="InterPro"/>
</dbReference>
<dbReference type="InterPro" id="IPR013324">
    <property type="entry name" value="RNA_pol_sigma_r3/r4-like"/>
</dbReference>
<dbReference type="GO" id="GO:0016987">
    <property type="term" value="F:sigma factor activity"/>
    <property type="evidence" value="ECO:0007669"/>
    <property type="project" value="UniProtKB-KW"/>
</dbReference>
<evidence type="ECO:0000256" key="4">
    <source>
        <dbReference type="ARBA" id="ARBA00023163"/>
    </source>
</evidence>
<dbReference type="NCBIfam" id="TIGR02937">
    <property type="entry name" value="sigma70-ECF"/>
    <property type="match status" value="1"/>
</dbReference>
<sequence>MTEQHEKFCSLIKEYRPGLFRVAKGILKNDMDAEDAVSETTCKAFANLHKLRAFDSFKPWVMKILINEAYGIARKRKKTEPLVDMSDESDHSDMLESLELWDAVKLLGVEFRTVTILFYYEDMSIKEISKILNLPQGTVNSRLKRSREKLKTILTSKEVT</sequence>
<dbReference type="InterPro" id="IPR036388">
    <property type="entry name" value="WH-like_DNA-bd_sf"/>
</dbReference>
<dbReference type="Gene3D" id="1.10.10.10">
    <property type="entry name" value="Winged helix-like DNA-binding domain superfamily/Winged helix DNA-binding domain"/>
    <property type="match status" value="1"/>
</dbReference>
<keyword evidence="8" id="KW-1185">Reference proteome</keyword>
<accession>A0A8J7W006</accession>
<dbReference type="Pfam" id="PF04542">
    <property type="entry name" value="Sigma70_r2"/>
    <property type="match status" value="1"/>
</dbReference>
<dbReference type="InterPro" id="IPR013249">
    <property type="entry name" value="RNA_pol_sigma70_r4_t2"/>
</dbReference>
<keyword evidence="2" id="KW-0805">Transcription regulation</keyword>
<dbReference type="InterPro" id="IPR014284">
    <property type="entry name" value="RNA_pol_sigma-70_dom"/>
</dbReference>
<proteinExistence type="inferred from homology"/>
<dbReference type="PANTHER" id="PTHR43133:SF51">
    <property type="entry name" value="RNA POLYMERASE SIGMA FACTOR"/>
    <property type="match status" value="1"/>
</dbReference>
<dbReference type="PANTHER" id="PTHR43133">
    <property type="entry name" value="RNA POLYMERASE ECF-TYPE SIGMA FACTO"/>
    <property type="match status" value="1"/>
</dbReference>
<gene>
    <name evidence="7" type="ORF">KCX82_02165</name>
</gene>
<feature type="domain" description="RNA polymerase sigma factor 70 region 4 type 2" evidence="6">
    <location>
        <begin position="112"/>
        <end position="150"/>
    </location>
</feature>
<evidence type="ECO:0000256" key="1">
    <source>
        <dbReference type="ARBA" id="ARBA00010641"/>
    </source>
</evidence>
<dbReference type="InterPro" id="IPR007627">
    <property type="entry name" value="RNA_pol_sigma70_r2"/>
</dbReference>
<feature type="domain" description="RNA polymerase sigma-70 region 2" evidence="5">
    <location>
        <begin position="11"/>
        <end position="78"/>
    </location>
</feature>
<evidence type="ECO:0000313" key="7">
    <source>
        <dbReference type="EMBL" id="MBR0596671.1"/>
    </source>
</evidence>
<protein>
    <submittedName>
        <fullName evidence="7">Sigma-70 family RNA polymerase sigma factor</fullName>
    </submittedName>
</protein>
<dbReference type="Pfam" id="PF08281">
    <property type="entry name" value="Sigma70_r4_2"/>
    <property type="match status" value="1"/>
</dbReference>
<evidence type="ECO:0000259" key="5">
    <source>
        <dbReference type="Pfam" id="PF04542"/>
    </source>
</evidence>
<dbReference type="CDD" id="cd06171">
    <property type="entry name" value="Sigma70_r4"/>
    <property type="match status" value="1"/>
</dbReference>
<comment type="similarity">
    <text evidence="1">Belongs to the sigma-70 factor family. ECF subfamily.</text>
</comment>
<dbReference type="Proteomes" id="UP000675664">
    <property type="component" value="Unassembled WGS sequence"/>
</dbReference>
<comment type="caution">
    <text evidence="7">The sequence shown here is derived from an EMBL/GenBank/DDBJ whole genome shotgun (WGS) entry which is preliminary data.</text>
</comment>
<dbReference type="Gene3D" id="1.10.1740.10">
    <property type="match status" value="1"/>
</dbReference>
<evidence type="ECO:0000256" key="3">
    <source>
        <dbReference type="ARBA" id="ARBA00023082"/>
    </source>
</evidence>
<evidence type="ECO:0000256" key="2">
    <source>
        <dbReference type="ARBA" id="ARBA00023015"/>
    </source>
</evidence>
<reference evidence="7" key="2">
    <citation type="submission" date="2021-04" db="EMBL/GenBank/DDBJ databases">
        <authorList>
            <person name="Liu J."/>
        </authorList>
    </citation>
    <scope>NUCLEOTIDE SEQUENCE</scope>
    <source>
        <strain evidence="7">BAD-6</strain>
    </source>
</reference>
<keyword evidence="4" id="KW-0804">Transcription</keyword>